<organism evidence="1">
    <name type="scientific">hydrothermal vent metagenome</name>
    <dbReference type="NCBI Taxonomy" id="652676"/>
    <lineage>
        <taxon>unclassified sequences</taxon>
        <taxon>metagenomes</taxon>
        <taxon>ecological metagenomes</taxon>
    </lineage>
</organism>
<protein>
    <submittedName>
        <fullName evidence="1">Uncharacterized protein</fullName>
    </submittedName>
</protein>
<proteinExistence type="predicted"/>
<reference evidence="1" key="1">
    <citation type="submission" date="2016-10" db="EMBL/GenBank/DDBJ databases">
        <authorList>
            <person name="de Groot N.N."/>
        </authorList>
    </citation>
    <scope>NUCLEOTIDE SEQUENCE</scope>
</reference>
<dbReference type="EMBL" id="FPHY01000158">
    <property type="protein sequence ID" value="SFV87148.1"/>
    <property type="molecule type" value="Genomic_DNA"/>
</dbReference>
<evidence type="ECO:0000313" key="1">
    <source>
        <dbReference type="EMBL" id="SFV87148.1"/>
    </source>
</evidence>
<name>A0A1W1DZW5_9ZZZZ</name>
<gene>
    <name evidence="1" type="ORF">MNB_SUP05-SYMBIONT-4-131</name>
</gene>
<dbReference type="AlphaFoldDB" id="A0A1W1DZW5"/>
<accession>A0A1W1DZW5</accession>
<sequence length="38" mass="4116">MNYCLCVLNSNTIYKDTLSADELKNAGYFLNGSVALVG</sequence>